<protein>
    <submittedName>
        <fullName evidence="1">Uncharacterized protein</fullName>
    </submittedName>
</protein>
<dbReference type="KEGG" id="aace:A0U92_04980"/>
<organism evidence="1 2">
    <name type="scientific">Acetobacter aceti</name>
    <dbReference type="NCBI Taxonomy" id="435"/>
    <lineage>
        <taxon>Bacteria</taxon>
        <taxon>Pseudomonadati</taxon>
        <taxon>Pseudomonadota</taxon>
        <taxon>Alphaproteobacteria</taxon>
        <taxon>Acetobacterales</taxon>
        <taxon>Acetobacteraceae</taxon>
        <taxon>Acetobacter</taxon>
        <taxon>Acetobacter subgen. Acetobacter</taxon>
    </lineage>
</organism>
<accession>A0A1U9KEM2</accession>
<dbReference type="EMBL" id="CP014692">
    <property type="protein sequence ID" value="AQS84232.1"/>
    <property type="molecule type" value="Genomic_DNA"/>
</dbReference>
<evidence type="ECO:0000313" key="1">
    <source>
        <dbReference type="EMBL" id="AQS84232.1"/>
    </source>
</evidence>
<reference evidence="1 2" key="1">
    <citation type="submission" date="2016-03" db="EMBL/GenBank/DDBJ databases">
        <title>Acetic acid bacteria sequencing.</title>
        <authorList>
            <person name="Brandt J."/>
            <person name="Jakob F."/>
            <person name="Vogel R.F."/>
        </authorList>
    </citation>
    <scope>NUCLEOTIDE SEQUENCE [LARGE SCALE GENOMIC DNA]</scope>
    <source>
        <strain evidence="1 2">TMW2.1153</strain>
    </source>
</reference>
<gene>
    <name evidence="1" type="ORF">A0U92_04980</name>
</gene>
<sequence>MAKRVGIKPDIYAQFLSGTHLLDLNNNIKIFEKNPGLDSIYGSTQNADNFNVRYNSYKTHQKIESYIKPLVNIHKD</sequence>
<keyword evidence="2" id="KW-1185">Reference proteome</keyword>
<name>A0A1U9KEM2_ACEAC</name>
<dbReference type="AlphaFoldDB" id="A0A1U9KEM2"/>
<evidence type="ECO:0000313" key="2">
    <source>
        <dbReference type="Proteomes" id="UP000188937"/>
    </source>
</evidence>
<dbReference type="Proteomes" id="UP000188937">
    <property type="component" value="Chromosome"/>
</dbReference>
<proteinExistence type="predicted"/>